<gene>
    <name evidence="9" type="ORF">RHGRI_036913</name>
</gene>
<dbReference type="Pfam" id="PF07928">
    <property type="entry name" value="Vps54"/>
    <property type="match status" value="1"/>
</dbReference>
<dbReference type="PANTHER" id="PTHR12965:SF0">
    <property type="entry name" value="VACUOLAR PROTEIN SORTING-ASSOCIATED PROTEIN 54"/>
    <property type="match status" value="1"/>
</dbReference>
<evidence type="ECO:0000256" key="4">
    <source>
        <dbReference type="ARBA" id="ARBA00022927"/>
    </source>
</evidence>
<evidence type="ECO:0000256" key="5">
    <source>
        <dbReference type="ARBA" id="ARBA00023034"/>
    </source>
</evidence>
<evidence type="ECO:0000256" key="6">
    <source>
        <dbReference type="ARBA" id="ARBA00023054"/>
    </source>
</evidence>
<keyword evidence="5" id="KW-0333">Golgi apparatus</keyword>
<dbReference type="InterPro" id="IPR039745">
    <property type="entry name" value="Vps54"/>
</dbReference>
<proteinExistence type="inferred from homology"/>
<sequence>MLACVVKFVTINAHLVRAAEVKKAIEWIMCNIGGHYAADSVAAAIAIGAVAADASQETDGQAGSVLTYSPQRNAARMPSLQGIPNDASGPSNMSKNFRADVLRENTEAVFAACDAAHGRWAKLLGVRALLHPKLRLQEFLNIYNLTQDFIIATEKIGGRLGYSTRGTLQSQAKAFVDYQHETRMTYIKAVLDQETWVEVDVPDEFQAILTSLFCSNSNGNVDDGQGEVVTRYTEAASSNEDTRLPNSQQHIARTDYIEASADNTGQVKSLAVAGTTDNNISDVTTSPAQSNSTSNEERRRASLQTLSFRGVDYHMVNCSILITLFTVAHDMLVICFLHGAAGVWFEIYYFEALGAGQSGCQFYTCYYSWCIHVHVPKMSYAEPGLTLEIRNILFSKVPETRKALLLSEIDRVAQDYKVHRDEIHTKLVQIMRERLLVHLRSLPQIVEGWNRLEESDSQPSQFARSLTKEVGYLQRVLSRTLHEVDVQAIFRQVVVIFHSQISEAFSNIDFSSQQAKNRLFRDIQHILGCIRSLPSDNPSGAVIPNWGQLDEFLAQRFGPDAG</sequence>
<evidence type="ECO:0000313" key="9">
    <source>
        <dbReference type="EMBL" id="KAG5516025.1"/>
    </source>
</evidence>
<dbReference type="GO" id="GO:0019905">
    <property type="term" value="F:syntaxin binding"/>
    <property type="evidence" value="ECO:0007669"/>
    <property type="project" value="TreeGrafter"/>
</dbReference>
<dbReference type="EMBL" id="JACTNZ010000013">
    <property type="protein sequence ID" value="KAG5516025.1"/>
    <property type="molecule type" value="Genomic_DNA"/>
</dbReference>
<dbReference type="Gene3D" id="6.10.250.860">
    <property type="match status" value="1"/>
</dbReference>
<dbReference type="Proteomes" id="UP000823749">
    <property type="component" value="Chromosome 13"/>
</dbReference>
<dbReference type="GO" id="GO:0042147">
    <property type="term" value="P:retrograde transport, endosome to Golgi"/>
    <property type="evidence" value="ECO:0007669"/>
    <property type="project" value="InterPro"/>
</dbReference>
<evidence type="ECO:0000313" key="10">
    <source>
        <dbReference type="Proteomes" id="UP000823749"/>
    </source>
</evidence>
<accession>A0AAV6HQM6</accession>
<dbReference type="AlphaFoldDB" id="A0AAV6HQM6"/>
<keyword evidence="4" id="KW-0653">Protein transport</keyword>
<protein>
    <recommendedName>
        <fullName evidence="8">Vacuolar protein sorting-associated protein 54 C-terminal domain-containing protein</fullName>
    </recommendedName>
</protein>
<comment type="caution">
    <text evidence="9">The sequence shown here is derived from an EMBL/GenBank/DDBJ whole genome shotgun (WGS) entry which is preliminary data.</text>
</comment>
<keyword evidence="3" id="KW-0813">Transport</keyword>
<feature type="region of interest" description="Disordered" evidence="7">
    <location>
        <begin position="278"/>
        <end position="298"/>
    </location>
</feature>
<keyword evidence="10" id="KW-1185">Reference proteome</keyword>
<comment type="subcellular location">
    <subcellularLocation>
        <location evidence="1">Golgi apparatus</location>
        <location evidence="1">trans-Golgi network</location>
    </subcellularLocation>
</comment>
<dbReference type="GO" id="GO:0005829">
    <property type="term" value="C:cytosol"/>
    <property type="evidence" value="ECO:0007669"/>
    <property type="project" value="GOC"/>
</dbReference>
<name>A0AAV6HQM6_9ERIC</name>
<evidence type="ECO:0000256" key="1">
    <source>
        <dbReference type="ARBA" id="ARBA00004601"/>
    </source>
</evidence>
<evidence type="ECO:0000256" key="7">
    <source>
        <dbReference type="SAM" id="MobiDB-lite"/>
    </source>
</evidence>
<feature type="compositionally biased region" description="Polar residues" evidence="7">
    <location>
        <begin position="278"/>
        <end position="294"/>
    </location>
</feature>
<evidence type="ECO:0000256" key="2">
    <source>
        <dbReference type="ARBA" id="ARBA00009150"/>
    </source>
</evidence>
<comment type="similarity">
    <text evidence="2">Belongs to the VPS54 family.</text>
</comment>
<evidence type="ECO:0000256" key="3">
    <source>
        <dbReference type="ARBA" id="ARBA00022448"/>
    </source>
</evidence>
<dbReference type="GO" id="GO:0006896">
    <property type="term" value="P:Golgi to vacuole transport"/>
    <property type="evidence" value="ECO:0007669"/>
    <property type="project" value="TreeGrafter"/>
</dbReference>
<organism evidence="9 10">
    <name type="scientific">Rhododendron griersonianum</name>
    <dbReference type="NCBI Taxonomy" id="479676"/>
    <lineage>
        <taxon>Eukaryota</taxon>
        <taxon>Viridiplantae</taxon>
        <taxon>Streptophyta</taxon>
        <taxon>Embryophyta</taxon>
        <taxon>Tracheophyta</taxon>
        <taxon>Spermatophyta</taxon>
        <taxon>Magnoliopsida</taxon>
        <taxon>eudicotyledons</taxon>
        <taxon>Gunneridae</taxon>
        <taxon>Pentapetalae</taxon>
        <taxon>asterids</taxon>
        <taxon>Ericales</taxon>
        <taxon>Ericaceae</taxon>
        <taxon>Ericoideae</taxon>
        <taxon>Rhodoreae</taxon>
        <taxon>Rhododendron</taxon>
    </lineage>
</organism>
<dbReference type="GO" id="GO:0015031">
    <property type="term" value="P:protein transport"/>
    <property type="evidence" value="ECO:0007669"/>
    <property type="project" value="UniProtKB-KW"/>
</dbReference>
<dbReference type="InterPro" id="IPR012501">
    <property type="entry name" value="Vps54_C"/>
</dbReference>
<dbReference type="GO" id="GO:0000938">
    <property type="term" value="C:GARP complex"/>
    <property type="evidence" value="ECO:0007669"/>
    <property type="project" value="InterPro"/>
</dbReference>
<dbReference type="PANTHER" id="PTHR12965">
    <property type="entry name" value="VACUOLAR PROTEIN SORTING 54"/>
    <property type="match status" value="1"/>
</dbReference>
<feature type="domain" description="Vacuolar protein sorting-associated protein 54 C-terminal" evidence="8">
    <location>
        <begin position="389"/>
        <end position="434"/>
    </location>
</feature>
<reference evidence="9 10" key="1">
    <citation type="submission" date="2020-08" db="EMBL/GenBank/DDBJ databases">
        <title>Plant Genome Project.</title>
        <authorList>
            <person name="Zhang R.-G."/>
        </authorList>
    </citation>
    <scope>NUCLEOTIDE SEQUENCE [LARGE SCALE GENOMIC DNA]</scope>
    <source>
        <strain evidence="9">WSP0</strain>
        <tissue evidence="9">Leaf</tissue>
    </source>
</reference>
<keyword evidence="6" id="KW-0175">Coiled coil</keyword>
<evidence type="ECO:0000259" key="8">
    <source>
        <dbReference type="Pfam" id="PF07928"/>
    </source>
</evidence>